<sequence>MIKKFPINIHKQTSSYIHALYDPREVLPFYVGRGVGDRVFNHFKSSYNKEVEKKISSPRN</sequence>
<protein>
    <recommendedName>
        <fullName evidence="2">GIY-YIG domain-containing protein</fullName>
    </recommendedName>
</protein>
<evidence type="ECO:0008006" key="2">
    <source>
        <dbReference type="Google" id="ProtNLM"/>
    </source>
</evidence>
<reference evidence="1" key="1">
    <citation type="submission" date="2018-05" db="EMBL/GenBank/DDBJ databases">
        <authorList>
            <person name="Lanie J.A."/>
            <person name="Ng W.-L."/>
            <person name="Kazmierczak K.M."/>
            <person name="Andrzejewski T.M."/>
            <person name="Davidsen T.M."/>
            <person name="Wayne K.J."/>
            <person name="Tettelin H."/>
            <person name="Glass J.I."/>
            <person name="Rusch D."/>
            <person name="Podicherti R."/>
            <person name="Tsui H.-C.T."/>
            <person name="Winkler M.E."/>
        </authorList>
    </citation>
    <scope>NUCLEOTIDE SEQUENCE</scope>
</reference>
<name>A0A382Y2R4_9ZZZZ</name>
<accession>A0A382Y2R4</accession>
<proteinExistence type="predicted"/>
<dbReference type="EMBL" id="UINC01172529">
    <property type="protein sequence ID" value="SVD77642.1"/>
    <property type="molecule type" value="Genomic_DNA"/>
</dbReference>
<gene>
    <name evidence="1" type="ORF">METZ01_LOCUS430496</name>
</gene>
<evidence type="ECO:0000313" key="1">
    <source>
        <dbReference type="EMBL" id="SVD77642.1"/>
    </source>
</evidence>
<dbReference type="AlphaFoldDB" id="A0A382Y2R4"/>
<organism evidence="1">
    <name type="scientific">marine metagenome</name>
    <dbReference type="NCBI Taxonomy" id="408172"/>
    <lineage>
        <taxon>unclassified sequences</taxon>
        <taxon>metagenomes</taxon>
        <taxon>ecological metagenomes</taxon>
    </lineage>
</organism>